<dbReference type="EMBL" id="BLIO01000001">
    <property type="protein sequence ID" value="GFE18057.1"/>
    <property type="molecule type" value="Genomic_DNA"/>
</dbReference>
<sequence length="566" mass="62723">MYEMTDPVAVRNAAIAAEKRRLAEQRQRREAAPSHRTSGFVLRKWRWLGVNGGDAVRAVLEVLDELQKASVGPDADGGGQHTEQLRKAIEGSPEADALLPAVGALLKESTPTEVLRHLRTLHAAGVEWLNPEGTGRQAVICSTAPSLLLARSSRSLTGEPAYSLFTSVAMGGAVPVPTKMLPEVLPWAPLPVIDDLIEHGGILPEDSPWAYRTDSEAIYLRARLVPGKVTPDEARALRWTPFLRRADFLSGRELAADGSATDGPPDVYDMLLDVSVGDAARLQELDAALPDEQRVQLRNLKAGSYEGNWPRTFLADRGLWALMSTLWDPQSTVDPRLSDFHAWTAIRRAYDLVIEGRVEEAGQQATAFDRLPKPGKTLPSSMPGMLPEALNLAAYAALAREDPQDAERLMERAAALTDEAAGNLRLIRMWRATPKNTRDPLTNPYLELGLPHGSADWETRYRELVRESRFDTVKYARLNLIRGRLDEARRHEARDGVFFRLPLDHSVYEAPDDVPRSLVPPLEPLPRRTPATSGAEMEAVRARAAVEILQDFRTTPPRLDRHRSTQ</sequence>
<accession>A0A640T2S4</accession>
<keyword evidence="2" id="KW-1185">Reference proteome</keyword>
<gene>
    <name evidence="1" type="ORF">Sgleb_61040</name>
</gene>
<evidence type="ECO:0000313" key="2">
    <source>
        <dbReference type="Proteomes" id="UP000430079"/>
    </source>
</evidence>
<evidence type="ECO:0000313" key="1">
    <source>
        <dbReference type="EMBL" id="GFE18057.1"/>
    </source>
</evidence>
<reference evidence="1 2" key="1">
    <citation type="submission" date="2019-12" db="EMBL/GenBank/DDBJ databases">
        <title>Whole genome shotgun sequence of Streptomyces hygroscopicus subsp. glebosus NBRC 13786.</title>
        <authorList>
            <person name="Ichikawa N."/>
            <person name="Kimura A."/>
            <person name="Kitahashi Y."/>
            <person name="Komaki H."/>
            <person name="Tamura T."/>
        </authorList>
    </citation>
    <scope>NUCLEOTIDE SEQUENCE [LARGE SCALE GENOMIC DNA]</scope>
    <source>
        <strain evidence="1 2">NBRC 13786</strain>
    </source>
</reference>
<name>A0A640T2S4_9ACTN</name>
<organism evidence="1 2">
    <name type="scientific">Streptomyces glebosus</name>
    <dbReference type="NCBI Taxonomy" id="249580"/>
    <lineage>
        <taxon>Bacteria</taxon>
        <taxon>Bacillati</taxon>
        <taxon>Actinomycetota</taxon>
        <taxon>Actinomycetes</taxon>
        <taxon>Kitasatosporales</taxon>
        <taxon>Streptomycetaceae</taxon>
        <taxon>Streptomyces</taxon>
    </lineage>
</organism>
<dbReference type="Proteomes" id="UP000430079">
    <property type="component" value="Unassembled WGS sequence"/>
</dbReference>
<protein>
    <submittedName>
        <fullName evidence="1">Uncharacterized protein</fullName>
    </submittedName>
</protein>
<dbReference type="AlphaFoldDB" id="A0A640T2S4"/>
<proteinExistence type="predicted"/>
<comment type="caution">
    <text evidence="1">The sequence shown here is derived from an EMBL/GenBank/DDBJ whole genome shotgun (WGS) entry which is preliminary data.</text>
</comment>